<evidence type="ECO:0008006" key="8">
    <source>
        <dbReference type="Google" id="ProtNLM"/>
    </source>
</evidence>
<evidence type="ECO:0000259" key="4">
    <source>
        <dbReference type="PROSITE" id="PS50887"/>
    </source>
</evidence>
<dbReference type="PROSITE" id="PS50112">
    <property type="entry name" value="PAS"/>
    <property type="match status" value="1"/>
</dbReference>
<dbReference type="InterPro" id="IPR037522">
    <property type="entry name" value="HD_GYP_dom"/>
</dbReference>
<dbReference type="RefSeq" id="WP_207942265.1">
    <property type="nucleotide sequence ID" value="NZ_CP147251.1"/>
</dbReference>
<dbReference type="CDD" id="cd00077">
    <property type="entry name" value="HDc"/>
    <property type="match status" value="1"/>
</dbReference>
<feature type="domain" description="PAS" evidence="2">
    <location>
        <begin position="474"/>
        <end position="547"/>
    </location>
</feature>
<accession>A0ABZ2SNR5</accession>
<dbReference type="Gene3D" id="3.30.70.270">
    <property type="match status" value="1"/>
</dbReference>
<feature type="domain" description="PAC" evidence="3">
    <location>
        <begin position="551"/>
        <end position="603"/>
    </location>
</feature>
<dbReference type="SUPFAM" id="SSF109604">
    <property type="entry name" value="HD-domain/PDEase-like"/>
    <property type="match status" value="1"/>
</dbReference>
<evidence type="ECO:0000256" key="1">
    <source>
        <dbReference type="SAM" id="Phobius"/>
    </source>
</evidence>
<dbReference type="PROSITE" id="PS50113">
    <property type="entry name" value="PAC"/>
    <property type="match status" value="1"/>
</dbReference>
<evidence type="ECO:0000259" key="3">
    <source>
        <dbReference type="PROSITE" id="PS50113"/>
    </source>
</evidence>
<dbReference type="InterPro" id="IPR006674">
    <property type="entry name" value="HD_domain"/>
</dbReference>
<feature type="domain" description="HD-GYP" evidence="5">
    <location>
        <begin position="752"/>
        <end position="854"/>
    </location>
</feature>
<dbReference type="Pfam" id="PF13426">
    <property type="entry name" value="PAS_9"/>
    <property type="match status" value="1"/>
</dbReference>
<evidence type="ECO:0000313" key="7">
    <source>
        <dbReference type="Proteomes" id="UP000664701"/>
    </source>
</evidence>
<reference evidence="6 7" key="1">
    <citation type="submission" date="2024-03" db="EMBL/GenBank/DDBJ databases">
        <title>The Genome Sequence of Enterococcus sp. DIV2402.</title>
        <authorList>
            <consortium name="The Broad Institute Genomics Platform"/>
            <consortium name="The Broad Institute Microbial Omics Core"/>
            <consortium name="The Broad Institute Genomic Center for Infectious Diseases"/>
            <person name="Earl A."/>
            <person name="Manson A."/>
            <person name="Gilmore M."/>
            <person name="Schwartman J."/>
            <person name="Shea T."/>
            <person name="Abouelleil A."/>
            <person name="Cao P."/>
            <person name="Chapman S."/>
            <person name="Cusick C."/>
            <person name="Young S."/>
            <person name="Neafsey D."/>
            <person name="Nusbaum C."/>
            <person name="Birren B."/>
        </authorList>
    </citation>
    <scope>NUCLEOTIDE SEQUENCE [LARGE SCALE GENOMIC DNA]</scope>
    <source>
        <strain evidence="6 7">DIV2402</strain>
    </source>
</reference>
<dbReference type="CDD" id="cd01949">
    <property type="entry name" value="GGDEF"/>
    <property type="match status" value="1"/>
</dbReference>
<dbReference type="InterPro" id="IPR029787">
    <property type="entry name" value="Nucleotide_cyclase"/>
</dbReference>
<protein>
    <recommendedName>
        <fullName evidence="8">Diguanylate cyclase</fullName>
    </recommendedName>
</protein>
<dbReference type="Pfam" id="PF01966">
    <property type="entry name" value="HD"/>
    <property type="match status" value="1"/>
</dbReference>
<dbReference type="Pfam" id="PF00989">
    <property type="entry name" value="PAS"/>
    <property type="match status" value="1"/>
</dbReference>
<organism evidence="6 7">
    <name type="scientific">Candidatus Enterococcus lowellii</name>
    <dbReference type="NCBI Taxonomy" id="2230877"/>
    <lineage>
        <taxon>Bacteria</taxon>
        <taxon>Bacillati</taxon>
        <taxon>Bacillota</taxon>
        <taxon>Bacilli</taxon>
        <taxon>Lactobacillales</taxon>
        <taxon>Enterococcaceae</taxon>
        <taxon>Enterococcus</taxon>
    </lineage>
</organism>
<dbReference type="Pfam" id="PF00990">
    <property type="entry name" value="GGDEF"/>
    <property type="match status" value="1"/>
</dbReference>
<dbReference type="SUPFAM" id="SSF55785">
    <property type="entry name" value="PYP-like sensor domain (PAS domain)"/>
    <property type="match status" value="1"/>
</dbReference>
<dbReference type="InterPro" id="IPR000014">
    <property type="entry name" value="PAS"/>
</dbReference>
<dbReference type="SMART" id="SM00267">
    <property type="entry name" value="GGDEF"/>
    <property type="match status" value="1"/>
</dbReference>
<dbReference type="CDD" id="cd00130">
    <property type="entry name" value="PAS"/>
    <property type="match status" value="1"/>
</dbReference>
<dbReference type="InterPro" id="IPR000160">
    <property type="entry name" value="GGDEF_dom"/>
</dbReference>
<feature type="domain" description="GGDEF" evidence="4">
    <location>
        <begin position="631"/>
        <end position="764"/>
    </location>
</feature>
<sequence>MIHEKKKGIYNLKNFFKREFSRYSMLILITFIGILVTLLYLEKRRVDAEYNKTVSEILRVRTEGDAKHIEHAIERNQNSLHAVEAMYQLLKTEGKVSSPEEFLKYRNNDDSVRRVEYATMAMILKDAESMLGEQEKQEIPSRFAEGEIVVSTIHYDEKLANDRMTILLPIEEEGSVIGAFYSYVNVTDLFLEMYNIAMYSSIKSVILAVDDKLIYSDYDKYQGENLLDTLQTLRLNKTERAELRQMMHADKLTSTVIAQADKNYYITAVPLKVNDWQLISFVQDTDILLGSESVFNDMVRISSLTLLLTVGAALTIYFQLLVNRERLKKETKRLQASQDKLQHEQKTKKQWVQRWEKLFSESSVLNVIINGKTLEIEDVNQSVIDAFGGVRENFIGQKPNKFILLPTQVLEEKFRNIEKSELLFLGAPHRLIDGTIKYFDLYASIIFENDTKLIHVVSFETTDRESYREELFKEKEFFKTTIQSIGDGVVVTDEKGKIKNMNRISEKLTGWTRDDVYGKDFSEIFELRNELNGKLIENPIKQVLQTGKSIEINQAELINRVGKRIPIADSTAPIYMDDNNLSGVVMVFRDVTEERQTQREIEYLSRHDAMTGLHNRYSLDRTVTTLEEKQQATSVIMIDVNGLKMTNDVFGHHVGDELLRQASRLCAQYCDEQASVIRYGGDEFLIILPNQAIEEAEAIIQNIQQTEVIVEGSNLPLSLSLGCASASGEVGSIHAAIQEAEKNMYQQKLLNSKSYRNGIISTLLSTIYERSSETETHSKRLETYSTAIAQKLELSSKDKDELALLSLLHDIGKVGINLDILNKPGKLTEEEWQEMRRHTEIGYRIARETPAFLS</sequence>
<dbReference type="InterPro" id="IPR043128">
    <property type="entry name" value="Rev_trsase/Diguanyl_cyclase"/>
</dbReference>
<dbReference type="InterPro" id="IPR035965">
    <property type="entry name" value="PAS-like_dom_sf"/>
</dbReference>
<dbReference type="PROSITE" id="PS51832">
    <property type="entry name" value="HD_GYP"/>
    <property type="match status" value="1"/>
</dbReference>
<dbReference type="Gene3D" id="3.30.450.20">
    <property type="entry name" value="PAS domain"/>
    <property type="match status" value="2"/>
</dbReference>
<dbReference type="InterPro" id="IPR000700">
    <property type="entry name" value="PAS-assoc_C"/>
</dbReference>
<dbReference type="PROSITE" id="PS50887">
    <property type="entry name" value="GGDEF"/>
    <property type="match status" value="1"/>
</dbReference>
<feature type="transmembrane region" description="Helical" evidence="1">
    <location>
        <begin position="20"/>
        <end position="41"/>
    </location>
</feature>
<keyword evidence="1" id="KW-1133">Transmembrane helix</keyword>
<gene>
    <name evidence="6" type="ORF">DOK78_000643</name>
</gene>
<evidence type="ECO:0000259" key="2">
    <source>
        <dbReference type="PROSITE" id="PS50112"/>
    </source>
</evidence>
<keyword evidence="1" id="KW-0812">Transmembrane</keyword>
<dbReference type="Proteomes" id="UP000664701">
    <property type="component" value="Chromosome"/>
</dbReference>
<dbReference type="PANTHER" id="PTHR44757">
    <property type="entry name" value="DIGUANYLATE CYCLASE DGCP"/>
    <property type="match status" value="1"/>
</dbReference>
<dbReference type="PANTHER" id="PTHR44757:SF4">
    <property type="entry name" value="DIGUANYLATE CYCLASE DGCE-RELATED"/>
    <property type="match status" value="1"/>
</dbReference>
<evidence type="ECO:0000313" key="6">
    <source>
        <dbReference type="EMBL" id="WYJ76026.1"/>
    </source>
</evidence>
<dbReference type="Gene3D" id="1.10.3210.10">
    <property type="entry name" value="Hypothetical protein af1432"/>
    <property type="match status" value="1"/>
</dbReference>
<keyword evidence="1" id="KW-0472">Membrane</keyword>
<dbReference type="NCBIfam" id="TIGR00229">
    <property type="entry name" value="sensory_box"/>
    <property type="match status" value="1"/>
</dbReference>
<dbReference type="EMBL" id="CP147251">
    <property type="protein sequence ID" value="WYJ76026.1"/>
    <property type="molecule type" value="Genomic_DNA"/>
</dbReference>
<dbReference type="InterPro" id="IPR003607">
    <property type="entry name" value="HD/PDEase_dom"/>
</dbReference>
<keyword evidence="7" id="KW-1185">Reference proteome</keyword>
<name>A0ABZ2SNR5_9ENTE</name>
<dbReference type="SUPFAM" id="SSF55073">
    <property type="entry name" value="Nucleotide cyclase"/>
    <property type="match status" value="1"/>
</dbReference>
<dbReference type="SMART" id="SM00091">
    <property type="entry name" value="PAS"/>
    <property type="match status" value="2"/>
</dbReference>
<dbReference type="InterPro" id="IPR013767">
    <property type="entry name" value="PAS_fold"/>
</dbReference>
<dbReference type="InterPro" id="IPR052155">
    <property type="entry name" value="Biofilm_reg_signaling"/>
</dbReference>
<evidence type="ECO:0000259" key="5">
    <source>
        <dbReference type="PROSITE" id="PS51832"/>
    </source>
</evidence>
<proteinExistence type="predicted"/>
<dbReference type="NCBIfam" id="TIGR00254">
    <property type="entry name" value="GGDEF"/>
    <property type="match status" value="1"/>
</dbReference>